<organism evidence="4 5">
    <name type="scientific">Winogradskyella endarachnes</name>
    <dbReference type="NCBI Taxonomy" id="2681965"/>
    <lineage>
        <taxon>Bacteria</taxon>
        <taxon>Pseudomonadati</taxon>
        <taxon>Bacteroidota</taxon>
        <taxon>Flavobacteriia</taxon>
        <taxon>Flavobacteriales</taxon>
        <taxon>Flavobacteriaceae</taxon>
        <taxon>Winogradskyella</taxon>
    </lineage>
</organism>
<name>A0A6L6UC11_9FLAO</name>
<dbReference type="SMART" id="SM00850">
    <property type="entry name" value="LytTR"/>
    <property type="match status" value="1"/>
</dbReference>
<protein>
    <submittedName>
        <fullName evidence="4">Response regulator</fullName>
    </submittedName>
</protein>
<dbReference type="Proteomes" id="UP000478208">
    <property type="component" value="Unassembled WGS sequence"/>
</dbReference>
<dbReference type="RefSeq" id="WP_157363182.1">
    <property type="nucleotide sequence ID" value="NZ_WOWS01000002.1"/>
</dbReference>
<dbReference type="InterPro" id="IPR007492">
    <property type="entry name" value="LytTR_DNA-bd_dom"/>
</dbReference>
<dbReference type="SUPFAM" id="SSF52172">
    <property type="entry name" value="CheY-like"/>
    <property type="match status" value="1"/>
</dbReference>
<dbReference type="Pfam" id="PF00072">
    <property type="entry name" value="Response_reg"/>
    <property type="match status" value="1"/>
</dbReference>
<dbReference type="PANTHER" id="PTHR37299">
    <property type="entry name" value="TRANSCRIPTIONAL REGULATOR-RELATED"/>
    <property type="match status" value="1"/>
</dbReference>
<dbReference type="InterPro" id="IPR011006">
    <property type="entry name" value="CheY-like_superfamily"/>
</dbReference>
<accession>A0A6L6UC11</accession>
<dbReference type="InterPro" id="IPR001789">
    <property type="entry name" value="Sig_transdc_resp-reg_receiver"/>
</dbReference>
<feature type="domain" description="Response regulatory" evidence="2">
    <location>
        <begin position="3"/>
        <end position="117"/>
    </location>
</feature>
<dbReference type="AlphaFoldDB" id="A0A6L6UC11"/>
<dbReference type="PROSITE" id="PS50930">
    <property type="entry name" value="HTH_LYTTR"/>
    <property type="match status" value="1"/>
</dbReference>
<dbReference type="PROSITE" id="PS50110">
    <property type="entry name" value="RESPONSE_REGULATORY"/>
    <property type="match status" value="1"/>
</dbReference>
<dbReference type="GO" id="GO:0000156">
    <property type="term" value="F:phosphorelay response regulator activity"/>
    <property type="evidence" value="ECO:0007669"/>
    <property type="project" value="InterPro"/>
</dbReference>
<keyword evidence="5" id="KW-1185">Reference proteome</keyword>
<dbReference type="Gene3D" id="2.40.50.1020">
    <property type="entry name" value="LytTr DNA-binding domain"/>
    <property type="match status" value="1"/>
</dbReference>
<keyword evidence="1" id="KW-0597">Phosphoprotein</keyword>
<dbReference type="SMART" id="SM00448">
    <property type="entry name" value="REC"/>
    <property type="match status" value="1"/>
</dbReference>
<sequence>MIKTIIIDDEKHCSDRILNLIERQQPNTFNVLKVIDTIEDALELVPQLQPDLVFLDIKIHEKTGFDFLQAIDTINFKVIFTTAFDNFAIKAFKYSAIDYLLKPIDADDFNASVSRLRETISQQSMEQQLQNLFKNIKPNQKKVITIPSLTGFETLKIEDIIHLEADTSYTHIYTKEGKTIVSKPIKFYENLLDDGLFFKTHKSHLINLDHVKQYFKGKQSYVVMSNKAQVPISVRRKEEFLKHFN</sequence>
<evidence type="ECO:0000313" key="5">
    <source>
        <dbReference type="Proteomes" id="UP000478208"/>
    </source>
</evidence>
<reference evidence="4 5" key="1">
    <citation type="submission" date="2019-12" db="EMBL/GenBank/DDBJ databases">
        <authorList>
            <person name="Li J."/>
        </authorList>
    </citation>
    <scope>NUCLEOTIDE SEQUENCE [LARGE SCALE GENOMIC DNA]</scope>
    <source>
        <strain evidence="4 5">HL2-2</strain>
    </source>
</reference>
<evidence type="ECO:0000259" key="3">
    <source>
        <dbReference type="PROSITE" id="PS50930"/>
    </source>
</evidence>
<feature type="domain" description="HTH LytTR-type" evidence="3">
    <location>
        <begin position="144"/>
        <end position="245"/>
    </location>
</feature>
<dbReference type="InterPro" id="IPR046947">
    <property type="entry name" value="LytR-like"/>
</dbReference>
<evidence type="ECO:0000313" key="4">
    <source>
        <dbReference type="EMBL" id="MUU78294.1"/>
    </source>
</evidence>
<gene>
    <name evidence="4" type="ORF">GN138_07545</name>
</gene>
<evidence type="ECO:0000259" key="2">
    <source>
        <dbReference type="PROSITE" id="PS50110"/>
    </source>
</evidence>
<dbReference type="Gene3D" id="3.40.50.2300">
    <property type="match status" value="1"/>
</dbReference>
<dbReference type="EMBL" id="WOWS01000002">
    <property type="protein sequence ID" value="MUU78294.1"/>
    <property type="molecule type" value="Genomic_DNA"/>
</dbReference>
<comment type="caution">
    <text evidence="4">The sequence shown here is derived from an EMBL/GenBank/DDBJ whole genome shotgun (WGS) entry which is preliminary data.</text>
</comment>
<proteinExistence type="predicted"/>
<dbReference type="Pfam" id="PF04397">
    <property type="entry name" value="LytTR"/>
    <property type="match status" value="1"/>
</dbReference>
<dbReference type="GO" id="GO:0003677">
    <property type="term" value="F:DNA binding"/>
    <property type="evidence" value="ECO:0007669"/>
    <property type="project" value="InterPro"/>
</dbReference>
<dbReference type="PANTHER" id="PTHR37299:SF1">
    <property type="entry name" value="STAGE 0 SPORULATION PROTEIN A HOMOLOG"/>
    <property type="match status" value="1"/>
</dbReference>
<feature type="modified residue" description="4-aspartylphosphate" evidence="1">
    <location>
        <position position="56"/>
    </location>
</feature>
<evidence type="ECO:0000256" key="1">
    <source>
        <dbReference type="PROSITE-ProRule" id="PRU00169"/>
    </source>
</evidence>